<organism evidence="1 2">
    <name type="scientific">Leucogyrophana mollusca</name>
    <dbReference type="NCBI Taxonomy" id="85980"/>
    <lineage>
        <taxon>Eukaryota</taxon>
        <taxon>Fungi</taxon>
        <taxon>Dikarya</taxon>
        <taxon>Basidiomycota</taxon>
        <taxon>Agaricomycotina</taxon>
        <taxon>Agaricomycetes</taxon>
        <taxon>Agaricomycetidae</taxon>
        <taxon>Boletales</taxon>
        <taxon>Boletales incertae sedis</taxon>
        <taxon>Leucogyrophana</taxon>
    </lineage>
</organism>
<protein>
    <submittedName>
        <fullName evidence="1">Uncharacterized protein</fullName>
    </submittedName>
</protein>
<name>A0ACB8BSF6_9AGAM</name>
<evidence type="ECO:0000313" key="2">
    <source>
        <dbReference type="Proteomes" id="UP000790709"/>
    </source>
</evidence>
<keyword evidence="2" id="KW-1185">Reference proteome</keyword>
<dbReference type="Proteomes" id="UP000790709">
    <property type="component" value="Unassembled WGS sequence"/>
</dbReference>
<comment type="caution">
    <text evidence="1">The sequence shown here is derived from an EMBL/GenBank/DDBJ whole genome shotgun (WGS) entry which is preliminary data.</text>
</comment>
<proteinExistence type="predicted"/>
<evidence type="ECO:0000313" key="1">
    <source>
        <dbReference type="EMBL" id="KAH7928362.1"/>
    </source>
</evidence>
<gene>
    <name evidence="1" type="ORF">BV22DRAFT_1126643</name>
</gene>
<sequence>MPLPRSKIRPKSKAKAKLPHTSDFRDADNLLKACREDNLGSVSALQALVLLAIRPDCPEQLYERTLDLLMFLLEPQRAITTESASRALVVTLSFMSIQGITILFEEQSEERQQKAVARISRSWPGIWAWVQFLFKEVVSSLEQAMDFRMKTCKTVVCFLDVMSSHEHLRSLLSSNKAVVSMMLSIWALGADAPLFHYRSLGIFVARPFLTAFRDLLSGPRFDYDEYIISPMGSVNSIVKTALKYAREELSQSPVDPRDACACISVLHALSDHEPFLYESLAQNAVGVASQLLYQVASVPANSDRDEVVFAIHEISRYLAFAADTIDGSTWVLQAVEAQLLPTLLKASRWLPRSLLPQHEVYLCLLTEILPKYLVYISIIRAVTKAIAVVEHLGLEDSLDRASDLWKAWASFKDYASSRVEAKDGLERSLMEVFCSNKQCPRGANAGNLRAYMRCGSCNRAQYCSKDCQKYHWTSGGHKASCRLWEAPQRGQGPSPLSMQDTTYLVKVAQRDLRTRAQEIVDARKAQRLKVPLVIIDYRFHPFKLSVCPLSSVTDNGDPLPSQWDRMLQSASGYGPYAVIYRAIVPAGQNGRRYTGGFIRIGPELEVEEVVEGTEWVKDDVTDLQKRFEEIGVTQESID</sequence>
<accession>A0ACB8BSF6</accession>
<reference evidence="1" key="1">
    <citation type="journal article" date="2021" name="New Phytol.">
        <title>Evolutionary innovations through gain and loss of genes in the ectomycorrhizal Boletales.</title>
        <authorList>
            <person name="Wu G."/>
            <person name="Miyauchi S."/>
            <person name="Morin E."/>
            <person name="Kuo A."/>
            <person name="Drula E."/>
            <person name="Varga T."/>
            <person name="Kohler A."/>
            <person name="Feng B."/>
            <person name="Cao Y."/>
            <person name="Lipzen A."/>
            <person name="Daum C."/>
            <person name="Hundley H."/>
            <person name="Pangilinan J."/>
            <person name="Johnson J."/>
            <person name="Barry K."/>
            <person name="LaButti K."/>
            <person name="Ng V."/>
            <person name="Ahrendt S."/>
            <person name="Min B."/>
            <person name="Choi I.G."/>
            <person name="Park H."/>
            <person name="Plett J.M."/>
            <person name="Magnuson J."/>
            <person name="Spatafora J.W."/>
            <person name="Nagy L.G."/>
            <person name="Henrissat B."/>
            <person name="Grigoriev I.V."/>
            <person name="Yang Z.L."/>
            <person name="Xu J."/>
            <person name="Martin F.M."/>
        </authorList>
    </citation>
    <scope>NUCLEOTIDE SEQUENCE</scope>
    <source>
        <strain evidence="1">KUC20120723A-06</strain>
    </source>
</reference>
<dbReference type="EMBL" id="MU266354">
    <property type="protein sequence ID" value="KAH7928362.1"/>
    <property type="molecule type" value="Genomic_DNA"/>
</dbReference>